<name>A0AAV8HHN0_9POAL</name>
<dbReference type="Proteomes" id="UP001140206">
    <property type="component" value="Chromosome 1"/>
</dbReference>
<dbReference type="EMBL" id="JAMFTS010000001">
    <property type="protein sequence ID" value="KAJ4814808.1"/>
    <property type="molecule type" value="Genomic_DNA"/>
</dbReference>
<evidence type="ECO:0000313" key="1">
    <source>
        <dbReference type="EMBL" id="KAJ4814808.1"/>
    </source>
</evidence>
<dbReference type="SUPFAM" id="SSF50129">
    <property type="entry name" value="GroES-like"/>
    <property type="match status" value="1"/>
</dbReference>
<comment type="caution">
    <text evidence="1">The sequence shown here is derived from an EMBL/GenBank/DDBJ whole genome shotgun (WGS) entry which is preliminary data.</text>
</comment>
<dbReference type="InterPro" id="IPR011032">
    <property type="entry name" value="GroES-like_sf"/>
</dbReference>
<accession>A0AAV8HHN0</accession>
<dbReference type="CDD" id="cd08267">
    <property type="entry name" value="MDR1"/>
    <property type="match status" value="1"/>
</dbReference>
<gene>
    <name evidence="1" type="ORF">LUZ62_027374</name>
</gene>
<dbReference type="InterPro" id="IPR052733">
    <property type="entry name" value="Chloroplast_QOR"/>
</dbReference>
<reference evidence="1" key="1">
    <citation type="submission" date="2022-08" db="EMBL/GenBank/DDBJ databases">
        <authorList>
            <person name="Marques A."/>
        </authorList>
    </citation>
    <scope>NUCLEOTIDE SEQUENCE</scope>
    <source>
        <strain evidence="1">RhyPub2mFocal</strain>
        <tissue evidence="1">Leaves</tissue>
    </source>
</reference>
<organism evidence="1 2">
    <name type="scientific">Rhynchospora pubera</name>
    <dbReference type="NCBI Taxonomy" id="906938"/>
    <lineage>
        <taxon>Eukaryota</taxon>
        <taxon>Viridiplantae</taxon>
        <taxon>Streptophyta</taxon>
        <taxon>Embryophyta</taxon>
        <taxon>Tracheophyta</taxon>
        <taxon>Spermatophyta</taxon>
        <taxon>Magnoliopsida</taxon>
        <taxon>Liliopsida</taxon>
        <taxon>Poales</taxon>
        <taxon>Cyperaceae</taxon>
        <taxon>Cyperoideae</taxon>
        <taxon>Rhynchosporeae</taxon>
        <taxon>Rhynchospora</taxon>
    </lineage>
</organism>
<protein>
    <submittedName>
        <fullName evidence="1">Oxidoreductase</fullName>
    </submittedName>
</protein>
<sequence length="216" mass="23485">MAATSMQAFCYDKYGGGAASLKKVEIPVPAPKKGEILVKVEAVSINPVDWKIQNGVMRPFLPKFPCVPQLKCGARNIDLVKSLGADEVLDYRTPEGKTLKSPSGRKYDAVVHCTVGIAWSVFEKNLSEKGKVIDLTPGFSSIVTSALKKITFSKKQLVPFLPKIGSKDLEFLVGLVKDGKLKPVIDSVHSFDEAPEAWAKSMEGHATGKIIIEVEK</sequence>
<evidence type="ECO:0000313" key="2">
    <source>
        <dbReference type="Proteomes" id="UP001140206"/>
    </source>
</evidence>
<keyword evidence="2" id="KW-1185">Reference proteome</keyword>
<dbReference type="Gene3D" id="3.90.180.10">
    <property type="entry name" value="Medium-chain alcohol dehydrogenases, catalytic domain"/>
    <property type="match status" value="2"/>
</dbReference>
<dbReference type="Gene3D" id="3.40.50.720">
    <property type="entry name" value="NAD(P)-binding Rossmann-like Domain"/>
    <property type="match status" value="1"/>
</dbReference>
<dbReference type="Pfam" id="PF13602">
    <property type="entry name" value="ADH_zinc_N_2"/>
    <property type="match status" value="1"/>
</dbReference>
<dbReference type="PANTHER" id="PTHR44013:SF1">
    <property type="entry name" value="ZINC-TYPE ALCOHOL DEHYDROGENASE-LIKE PROTEIN C16A3.02C"/>
    <property type="match status" value="1"/>
</dbReference>
<dbReference type="InterPro" id="IPR036291">
    <property type="entry name" value="NAD(P)-bd_dom_sf"/>
</dbReference>
<dbReference type="AlphaFoldDB" id="A0AAV8HHN0"/>
<dbReference type="SUPFAM" id="SSF51735">
    <property type="entry name" value="NAD(P)-binding Rossmann-fold domains"/>
    <property type="match status" value="1"/>
</dbReference>
<dbReference type="PANTHER" id="PTHR44013">
    <property type="entry name" value="ZINC-TYPE ALCOHOL DEHYDROGENASE-LIKE PROTEIN C16A3.02C"/>
    <property type="match status" value="1"/>
</dbReference>
<proteinExistence type="predicted"/>